<protein>
    <submittedName>
        <fullName evidence="1">Uncharacterized protein</fullName>
    </submittedName>
</protein>
<keyword evidence="2" id="KW-1185">Reference proteome</keyword>
<organism evidence="1 2">
    <name type="scientific">Campylobacter curvus (strain 525.92)</name>
    <dbReference type="NCBI Taxonomy" id="360105"/>
    <lineage>
        <taxon>Bacteria</taxon>
        <taxon>Pseudomonadati</taxon>
        <taxon>Campylobacterota</taxon>
        <taxon>Epsilonproteobacteria</taxon>
        <taxon>Campylobacterales</taxon>
        <taxon>Campylobacteraceae</taxon>
        <taxon>Campylobacter</taxon>
    </lineage>
</organism>
<gene>
    <name evidence="1" type="ORF">CCV52592_2170</name>
</gene>
<reference evidence="1" key="1">
    <citation type="submission" date="2016-07" db="EMBL/GenBank/DDBJ databases">
        <title>Comparative genomics of the Campylobacter concisus group.</title>
        <authorList>
            <person name="Miller W.G."/>
            <person name="Yee E."/>
            <person name="Chapman M.H."/>
            <person name="Huynh S."/>
            <person name="Bono J.L."/>
            <person name="On S.L.W."/>
            <person name="StLeger J."/>
            <person name="Foster G."/>
            <person name="Parker C.T."/>
        </authorList>
    </citation>
    <scope>NUCLEOTIDE SEQUENCE</scope>
    <source>
        <strain evidence="1">525.92</strain>
    </source>
</reference>
<dbReference type="EMBL" id="CP000767">
    <property type="protein sequence ID" value="ABS50418.1"/>
    <property type="molecule type" value="Genomic_DNA"/>
</dbReference>
<sequence length="145" mass="16226">MAAKIFSQADILPLLELEISMIERFGGDKSGAKSISLIYFCLPNSNEYGEIFEKILRQTDVVIREGEHYIAVLYGTDKEGASVLLGGIQEFLGAKPIDLVVSYPQDAKDARALLTRFQDEIKDSYEILLDTLLANDKFEAFEDII</sequence>
<evidence type="ECO:0000313" key="1">
    <source>
        <dbReference type="EMBL" id="ABS50418.1"/>
    </source>
</evidence>
<name>A7GYV5_CAMC5</name>
<dbReference type="Proteomes" id="UP000006380">
    <property type="component" value="Chromosome"/>
</dbReference>
<dbReference type="RefSeq" id="WP_009651416.1">
    <property type="nucleotide sequence ID" value="NC_009715.2"/>
</dbReference>
<dbReference type="GeneID" id="61002395"/>
<dbReference type="STRING" id="360105.CCV52592_2170"/>
<evidence type="ECO:0000313" key="2">
    <source>
        <dbReference type="Proteomes" id="UP000006380"/>
    </source>
</evidence>
<accession>A7GYV5</accession>
<dbReference type="OrthoDB" id="5339549at2"/>
<proteinExistence type="predicted"/>
<dbReference type="KEGG" id="ccv:CCV52592_2170"/>
<dbReference type="AlphaFoldDB" id="A7GYV5"/>
<dbReference type="HOGENOM" id="CLU_1905698_0_0_7"/>